<dbReference type="GO" id="GO:0000271">
    <property type="term" value="P:polysaccharide biosynthetic process"/>
    <property type="evidence" value="ECO:0007669"/>
    <property type="project" value="TreeGrafter"/>
</dbReference>
<protein>
    <submittedName>
        <fullName evidence="6">UDP-2-acetamido-2-deoxy-3-oxo-D-glucuronate aminotransferase</fullName>
        <ecNumber evidence="6">2.6.1.98</ecNumber>
    </submittedName>
</protein>
<proteinExistence type="inferred from homology"/>
<dbReference type="Gene3D" id="3.90.1150.10">
    <property type="entry name" value="Aspartate Aminotransferase, domain 1"/>
    <property type="match status" value="1"/>
</dbReference>
<dbReference type="EC" id="2.6.1.98" evidence="6"/>
<keyword evidence="1 4" id="KW-0663">Pyridoxal phosphate</keyword>
<dbReference type="EMBL" id="CP019633">
    <property type="protein sequence ID" value="AQQ08823.1"/>
    <property type="molecule type" value="Genomic_DNA"/>
</dbReference>
<evidence type="ECO:0000256" key="4">
    <source>
        <dbReference type="PIRSR" id="PIRSR000390-2"/>
    </source>
</evidence>
<dbReference type="GO" id="GO:0030170">
    <property type="term" value="F:pyridoxal phosphate binding"/>
    <property type="evidence" value="ECO:0007669"/>
    <property type="project" value="TreeGrafter"/>
</dbReference>
<dbReference type="PANTHER" id="PTHR30244:SF36">
    <property type="entry name" value="3-OXO-GLUCOSE-6-PHOSPHATE:GLUTAMATE AMINOTRANSFERASE"/>
    <property type="match status" value="1"/>
</dbReference>
<feature type="active site" description="Proton acceptor" evidence="3">
    <location>
        <position position="186"/>
    </location>
</feature>
<dbReference type="OrthoDB" id="9810913at2"/>
<dbReference type="GO" id="GO:0008483">
    <property type="term" value="F:transaminase activity"/>
    <property type="evidence" value="ECO:0007669"/>
    <property type="project" value="UniProtKB-KW"/>
</dbReference>
<dbReference type="CDD" id="cd00616">
    <property type="entry name" value="AHBA_syn"/>
    <property type="match status" value="1"/>
</dbReference>
<evidence type="ECO:0000256" key="3">
    <source>
        <dbReference type="PIRSR" id="PIRSR000390-1"/>
    </source>
</evidence>
<evidence type="ECO:0000313" key="7">
    <source>
        <dbReference type="Proteomes" id="UP000188273"/>
    </source>
</evidence>
<name>A0A1Q2HNN5_9BACT</name>
<organism evidence="6 7">
    <name type="scientific">Sedimentisphaera cyanobacteriorum</name>
    <dbReference type="NCBI Taxonomy" id="1940790"/>
    <lineage>
        <taxon>Bacteria</taxon>
        <taxon>Pseudomonadati</taxon>
        <taxon>Planctomycetota</taxon>
        <taxon>Phycisphaerae</taxon>
        <taxon>Sedimentisphaerales</taxon>
        <taxon>Sedimentisphaeraceae</taxon>
        <taxon>Sedimentisphaera</taxon>
    </lineage>
</organism>
<evidence type="ECO:0000256" key="5">
    <source>
        <dbReference type="RuleBase" id="RU004508"/>
    </source>
</evidence>
<evidence type="ECO:0000313" key="6">
    <source>
        <dbReference type="EMBL" id="AQQ08823.1"/>
    </source>
</evidence>
<sequence>MNVPMLDLKKQFAGIKDEVMPAIEQVCQSQACCLGPAVEQFEKNASQFCNAEYSIAVSSGTDALLVSLMAAGIGRGDEVILPSFTFAATTGTAARLGAVPVFADISERTFNIDPVKIEEKVTPKTKAIIPVHLFGQMADMMPIMDIASRHGLTVIEDAAQSIGASQNGQSSGTIGDFGCFSFYPTKNLGAFGDAGMITTCSSENDSICRMIRNHGQNKQYEYERIGGNFRMDGIQGAVLNVKLKHLKDWERKRQANAAMYDELLKDVKQIQLPVIESGNVSVYNQYTIKAENRDQLKEYLRDNGIGSAVYYPAPLNKQKCFEYLSCSRETLPVTEKVCREVLSIPVSPEIERQQLEYTADKIREFYSC</sequence>
<dbReference type="Pfam" id="PF01041">
    <property type="entry name" value="DegT_DnrJ_EryC1"/>
    <property type="match status" value="1"/>
</dbReference>
<evidence type="ECO:0000256" key="2">
    <source>
        <dbReference type="ARBA" id="ARBA00037999"/>
    </source>
</evidence>
<keyword evidence="6" id="KW-0808">Transferase</keyword>
<reference evidence="7" key="1">
    <citation type="submission" date="2017-02" db="EMBL/GenBank/DDBJ databases">
        <title>Comparative genomics and description of representatives of a novel lineage of planctomycetes thriving in anoxic sediments.</title>
        <authorList>
            <person name="Spring S."/>
            <person name="Bunk B."/>
            <person name="Sproer C."/>
            <person name="Klenk H.-P."/>
        </authorList>
    </citation>
    <scope>NUCLEOTIDE SEQUENCE [LARGE SCALE GENOMIC DNA]</scope>
    <source>
        <strain evidence="7">L21-RPul-D3</strain>
    </source>
</reference>
<feature type="modified residue" description="N6-(pyridoxal phosphate)lysine" evidence="4">
    <location>
        <position position="186"/>
    </location>
</feature>
<keyword evidence="7" id="KW-1185">Reference proteome</keyword>
<dbReference type="AlphaFoldDB" id="A0A1Q2HNN5"/>
<dbReference type="Proteomes" id="UP000188273">
    <property type="component" value="Chromosome"/>
</dbReference>
<dbReference type="InterPro" id="IPR015422">
    <property type="entry name" value="PyrdxlP-dep_Trfase_small"/>
</dbReference>
<dbReference type="KEGG" id="pbu:L21SP3_00614"/>
<dbReference type="Gene3D" id="3.40.640.10">
    <property type="entry name" value="Type I PLP-dependent aspartate aminotransferase-like (Major domain)"/>
    <property type="match status" value="1"/>
</dbReference>
<dbReference type="InterPro" id="IPR015424">
    <property type="entry name" value="PyrdxlP-dep_Trfase"/>
</dbReference>
<dbReference type="STRING" id="1940790.L21SP3_00614"/>
<keyword evidence="6" id="KW-0032">Aminotransferase</keyword>
<dbReference type="SUPFAM" id="SSF53383">
    <property type="entry name" value="PLP-dependent transferases"/>
    <property type="match status" value="1"/>
</dbReference>
<gene>
    <name evidence="6" type="primary">wbpE_1</name>
    <name evidence="6" type="ORF">L21SP3_00614</name>
</gene>
<comment type="similarity">
    <text evidence="2 5">Belongs to the DegT/DnrJ/EryC1 family.</text>
</comment>
<dbReference type="RefSeq" id="WP_077541812.1">
    <property type="nucleotide sequence ID" value="NZ_CP019633.1"/>
</dbReference>
<dbReference type="PIRSF" id="PIRSF000390">
    <property type="entry name" value="PLP_StrS"/>
    <property type="match status" value="1"/>
</dbReference>
<dbReference type="PANTHER" id="PTHR30244">
    <property type="entry name" value="TRANSAMINASE"/>
    <property type="match status" value="1"/>
</dbReference>
<evidence type="ECO:0000256" key="1">
    <source>
        <dbReference type="ARBA" id="ARBA00022898"/>
    </source>
</evidence>
<accession>A0A1Q2HNN5</accession>
<dbReference type="InterPro" id="IPR015421">
    <property type="entry name" value="PyrdxlP-dep_Trfase_major"/>
</dbReference>
<dbReference type="InterPro" id="IPR000653">
    <property type="entry name" value="DegT/StrS_aminotransferase"/>
</dbReference>